<evidence type="ECO:0000313" key="3">
    <source>
        <dbReference type="Proteomes" id="UP001525890"/>
    </source>
</evidence>
<proteinExistence type="predicted"/>
<keyword evidence="3" id="KW-1185">Reference proteome</keyword>
<feature type="domain" description="Filamentous haemagglutinin FhaB/tRNA nuclease CdiA-like TPS" evidence="1">
    <location>
        <begin position="42"/>
        <end position="153"/>
    </location>
</feature>
<name>A0ABT2MSM9_9CYAN</name>
<evidence type="ECO:0000259" key="1">
    <source>
        <dbReference type="SMART" id="SM00912"/>
    </source>
</evidence>
<dbReference type="InterPro" id="IPR011050">
    <property type="entry name" value="Pectin_lyase_fold/virulence"/>
</dbReference>
<sequence length="1059" mass="107353">MPGRLQSRSRSQHSVKAIALYFTALSMGSFALLPATAQIIPDSTLPNNSVVVPDGNSITIEGGTESGVNLFHSFSEFSVPTNTEAFFNNSSTIQNIFTRITGSNLSEIDGLIRANGLANLFVLNPNGIAFGPNARLNIGGSFIGSTANSLQFPDGSTFSASEPNAPPLLTLSVPVGLQFNSNAGNIQFQGTGNPDIVPSNPQGIGVAPGQTFALVGGNVSLNGAVVTVPSGRIEIGSVTDGGVDVVPTPGGMVLGYDRVAEFGNIQLSDRSSLFNPAVADNPIAGIQVVGKNIGLERSQIVAVTPGTFNSGNIAISASESLSLSGVDLIFPFSSWIVNQVLQTATGNSGEVIVNAPVTTLSDGSRIQTLSLGAGNAGNVTVNANRISIDGFAFPPTGIPSVSEIDLRTLLDRNLNSRIGSEIFGRGSGGEITVNATEVNFTNGGQIATLAGSTSTGNGANVTVTANSMNAQEAVAYNPLLMSGVRSVLLGTGKGGNLNIFTETLTLSNGAQVASGNQGSGRGGDLSITASESIFAESVNPPSLLINSGIFVSTLATGASGNINISTPRLTLTEGAGLSSVVLTKLLGQPFPNAGQGNGGDVRVNADRILLSGATPLNPENFTQMGSITFGSGDAGDVVISTRILQLERGATLSSSLLPSLSVLGEPIPGSGTGNGGNLTIQATEEINVVGTHPLLGSPSLVGMQTFGSGNVGELQVTSSRIIIKDGGSMGAFTSGTGNAGRITVNASDIEVGGVSRGGFVLSTLGANAFQATPELQQAFFSPPVPTGNTGAVTINADLITIADGGTITVTHAGTGNAGTLQINASSISVDRQGSIAATTASGRGGNVELNVQNGLILSNNGGISVEALGDRGDGGNLAIAASTIVALENSLIRANAVSGNGGNINIVTQGLFLSPDSQISASSEFGLDGTINVQEPALDPASGLVELEDNPIDPSDRIVSGCRAQEGNRFVITGRGGLPENPNQPLMASSVLPDLRLIAFDGESHSRQPAQQSPVAMKAPPLVETTGWAINERGNLVLTATSTNLYRLFPNSCSSSSPD</sequence>
<dbReference type="SUPFAM" id="SSF51126">
    <property type="entry name" value="Pectin lyase-like"/>
    <property type="match status" value="4"/>
</dbReference>
<dbReference type="Pfam" id="PF05860">
    <property type="entry name" value="TPS"/>
    <property type="match status" value="1"/>
</dbReference>
<organism evidence="2 3">
    <name type="scientific">Laspinema palackyanum D2a</name>
    <dbReference type="NCBI Taxonomy" id="2953684"/>
    <lineage>
        <taxon>Bacteria</taxon>
        <taxon>Bacillati</taxon>
        <taxon>Cyanobacteriota</taxon>
        <taxon>Cyanophyceae</taxon>
        <taxon>Oscillatoriophycideae</taxon>
        <taxon>Oscillatoriales</taxon>
        <taxon>Laspinemataceae</taxon>
        <taxon>Laspinema</taxon>
        <taxon>Laspinema palackyanum</taxon>
    </lineage>
</organism>
<dbReference type="NCBIfam" id="TIGR01901">
    <property type="entry name" value="adhes_NPXG"/>
    <property type="match status" value="1"/>
</dbReference>
<gene>
    <name evidence="2" type="ORF">NG799_11205</name>
</gene>
<protein>
    <submittedName>
        <fullName evidence="2">Filamentous hemagglutinin N-terminal domain-containing protein</fullName>
    </submittedName>
</protein>
<accession>A0ABT2MSM9</accession>
<dbReference type="Gene3D" id="2.160.20.10">
    <property type="entry name" value="Single-stranded right-handed beta-helix, Pectin lyase-like"/>
    <property type="match status" value="2"/>
</dbReference>
<dbReference type="InterPro" id="IPR012334">
    <property type="entry name" value="Pectin_lyas_fold"/>
</dbReference>
<dbReference type="SMART" id="SM00912">
    <property type="entry name" value="Haemagg_act"/>
    <property type="match status" value="1"/>
</dbReference>
<reference evidence="2 3" key="1">
    <citation type="journal article" date="2022" name="Front. Microbiol.">
        <title>High genomic differentiation and limited gene flow indicate recent cryptic speciation within the genus Laspinema (cyanobacteria).</title>
        <authorList>
            <person name="Stanojkovic A."/>
            <person name="Skoupy S."/>
            <person name="Skaloud P."/>
            <person name="Dvorak P."/>
        </authorList>
    </citation>
    <scope>NUCLEOTIDE SEQUENCE [LARGE SCALE GENOMIC DNA]</scope>
    <source>
        <strain evidence="2 3">D2a</strain>
    </source>
</reference>
<dbReference type="InterPro" id="IPR008638">
    <property type="entry name" value="FhaB/CdiA-like_TPS"/>
</dbReference>
<dbReference type="Proteomes" id="UP001525890">
    <property type="component" value="Unassembled WGS sequence"/>
</dbReference>
<dbReference type="EMBL" id="JAMXFF010000014">
    <property type="protein sequence ID" value="MCT7966901.1"/>
    <property type="molecule type" value="Genomic_DNA"/>
</dbReference>
<evidence type="ECO:0000313" key="2">
    <source>
        <dbReference type="EMBL" id="MCT7966901.1"/>
    </source>
</evidence>
<dbReference type="RefSeq" id="WP_368006522.1">
    <property type="nucleotide sequence ID" value="NZ_JAMXFF010000014.1"/>
</dbReference>
<comment type="caution">
    <text evidence="2">The sequence shown here is derived from an EMBL/GenBank/DDBJ whole genome shotgun (WGS) entry which is preliminary data.</text>
</comment>